<evidence type="ECO:0000313" key="2">
    <source>
        <dbReference type="Proteomes" id="UP000570851"/>
    </source>
</evidence>
<comment type="caution">
    <text evidence="1">The sequence shown here is derived from an EMBL/GenBank/DDBJ whole genome shotgun (WGS) entry which is preliminary data.</text>
</comment>
<accession>A0ABR6SA23</accession>
<keyword evidence="2" id="KW-1185">Reference proteome</keyword>
<proteinExistence type="predicted"/>
<dbReference type="GeneID" id="58725113"/>
<dbReference type="EMBL" id="JACKZP010000056">
    <property type="protein sequence ID" value="MBC1303259.1"/>
    <property type="molecule type" value="Genomic_DNA"/>
</dbReference>
<name>A0ABR6SA23_ANAVA</name>
<organism evidence="1 2">
    <name type="scientific">Trichormus variabilis N2B</name>
    <dbReference type="NCBI Taxonomy" id="2681315"/>
    <lineage>
        <taxon>Bacteria</taxon>
        <taxon>Bacillati</taxon>
        <taxon>Cyanobacteriota</taxon>
        <taxon>Cyanophyceae</taxon>
        <taxon>Nostocales</taxon>
        <taxon>Nostocaceae</taxon>
        <taxon>Trichormus</taxon>
    </lineage>
</organism>
<gene>
    <name evidence="1" type="ORF">GNE12_15190</name>
</gene>
<dbReference type="Proteomes" id="UP000570851">
    <property type="component" value="Unassembled WGS sequence"/>
</dbReference>
<protein>
    <submittedName>
        <fullName evidence="1">Uncharacterized protein</fullName>
    </submittedName>
</protein>
<sequence length="170" mass="18744">MKFKSASVGIGLSVLSNLFYLGALSTPLVNSQRVLAQEVAASCPLPPEIAVTFLDSKCEAVKLERPQKFYRYYSSSTNKFGRYLTTNRYKTNVEVIRNLALNQEWGNQATTILKVTVPAGTTVYQGIVAPQTPAQCYPGGGQQTFIQDTRDPNIKWNDVGNLKIEAFSCP</sequence>
<dbReference type="RefSeq" id="WP_011319207.1">
    <property type="nucleotide sequence ID" value="NZ_JACKZP010000056.1"/>
</dbReference>
<reference evidence="1 2" key="1">
    <citation type="submission" date="2019-11" db="EMBL/GenBank/DDBJ databases">
        <title>Comparison of genomes from free-living endosymbiotic cyanobacteria isolated from Azolla.</title>
        <authorList>
            <person name="Thiel T."/>
            <person name="Pratte B."/>
        </authorList>
    </citation>
    <scope>NUCLEOTIDE SEQUENCE [LARGE SCALE GENOMIC DNA]</scope>
    <source>
        <strain evidence="1 2">N2B</strain>
    </source>
</reference>
<evidence type="ECO:0000313" key="1">
    <source>
        <dbReference type="EMBL" id="MBC1303259.1"/>
    </source>
</evidence>